<dbReference type="InterPro" id="IPR029068">
    <property type="entry name" value="Glyas_Bleomycin-R_OHBP_Dase"/>
</dbReference>
<name>A0ABR8T0G0_9BACL</name>
<gene>
    <name evidence="1" type="ORF">H9647_14235</name>
</gene>
<proteinExistence type="predicted"/>
<dbReference type="Proteomes" id="UP000608071">
    <property type="component" value="Unassembled WGS sequence"/>
</dbReference>
<evidence type="ECO:0000313" key="2">
    <source>
        <dbReference type="Proteomes" id="UP000608071"/>
    </source>
</evidence>
<dbReference type="RefSeq" id="WP_191801038.1">
    <property type="nucleotide sequence ID" value="NZ_JACSQL010000006.1"/>
</dbReference>
<dbReference type="EMBL" id="JACSQL010000006">
    <property type="protein sequence ID" value="MBD7969231.1"/>
    <property type="molecule type" value="Genomic_DNA"/>
</dbReference>
<dbReference type="Gene3D" id="3.10.180.10">
    <property type="entry name" value="2,3-Dihydroxybiphenyl 1,2-Dioxygenase, domain 1"/>
    <property type="match status" value="1"/>
</dbReference>
<dbReference type="SUPFAM" id="SSF54593">
    <property type="entry name" value="Glyoxalase/Bleomycin resistance protein/Dihydroxybiphenyl dioxygenase"/>
    <property type="match status" value="1"/>
</dbReference>
<protein>
    <submittedName>
        <fullName evidence="1">Glyoxalase/bleomycin resistance/dioxygenase family protein</fullName>
    </submittedName>
</protein>
<comment type="caution">
    <text evidence="1">The sequence shown here is derived from an EMBL/GenBank/DDBJ whole genome shotgun (WGS) entry which is preliminary data.</text>
</comment>
<organism evidence="1 2">
    <name type="scientific">Paenibacillus gallinarum</name>
    <dbReference type="NCBI Taxonomy" id="2762232"/>
    <lineage>
        <taxon>Bacteria</taxon>
        <taxon>Bacillati</taxon>
        <taxon>Bacillota</taxon>
        <taxon>Bacilli</taxon>
        <taxon>Bacillales</taxon>
        <taxon>Paenibacillaceae</taxon>
        <taxon>Paenibacillus</taxon>
    </lineage>
</organism>
<sequence>MGDSLPGLTLENYCWDEVYEFQPSNQPLFNLNTKDIYKAYQFVKEELKAEITTEIEEFPDLASFCFSDPDGNILMTCMQVH</sequence>
<accession>A0ABR8T0G0</accession>
<keyword evidence="2" id="KW-1185">Reference proteome</keyword>
<reference evidence="1 2" key="1">
    <citation type="submission" date="2020-08" db="EMBL/GenBank/DDBJ databases">
        <title>A Genomic Blueprint of the Chicken Gut Microbiome.</title>
        <authorList>
            <person name="Gilroy R."/>
            <person name="Ravi A."/>
            <person name="Getino M."/>
            <person name="Pursley I."/>
            <person name="Horton D.L."/>
            <person name="Alikhan N.-F."/>
            <person name="Baker D."/>
            <person name="Gharbi K."/>
            <person name="Hall N."/>
            <person name="Watson M."/>
            <person name="Adriaenssens E.M."/>
            <person name="Foster-Nyarko E."/>
            <person name="Jarju S."/>
            <person name="Secka A."/>
            <person name="Antonio M."/>
            <person name="Oren A."/>
            <person name="Chaudhuri R."/>
            <person name="La Ragione R.M."/>
            <person name="Hildebrand F."/>
            <person name="Pallen M.J."/>
        </authorList>
    </citation>
    <scope>NUCLEOTIDE SEQUENCE [LARGE SCALE GENOMIC DNA]</scope>
    <source>
        <strain evidence="1 2">Sa2BVA9</strain>
    </source>
</reference>
<evidence type="ECO:0000313" key="1">
    <source>
        <dbReference type="EMBL" id="MBD7969231.1"/>
    </source>
</evidence>